<dbReference type="InterPro" id="IPR035890">
    <property type="entry name" value="Anti-sigma-28_factor_FlgM_sf"/>
</dbReference>
<keyword evidence="8" id="KW-0282">Flagellum</keyword>
<proteinExistence type="inferred from homology"/>
<protein>
    <recommendedName>
        <fullName evidence="2">Negative regulator of flagellin synthesis</fullName>
    </recommendedName>
</protein>
<keyword evidence="4" id="KW-1005">Bacterial flagellum biogenesis</keyword>
<keyword evidence="8" id="KW-0969">Cilium</keyword>
<evidence type="ECO:0000259" key="7">
    <source>
        <dbReference type="Pfam" id="PF04316"/>
    </source>
</evidence>
<dbReference type="RefSeq" id="WP_056686570.1">
    <property type="nucleotide sequence ID" value="NZ_CP085712.1"/>
</dbReference>
<evidence type="ECO:0000313" key="8">
    <source>
        <dbReference type="EMBL" id="KQL21337.1"/>
    </source>
</evidence>
<dbReference type="Gene3D" id="6.10.140.30">
    <property type="entry name" value="Anti-sigma-28 factor FlgM"/>
    <property type="match status" value="1"/>
</dbReference>
<dbReference type="SUPFAM" id="SSF101498">
    <property type="entry name" value="Anti-sigma factor FlgM"/>
    <property type="match status" value="1"/>
</dbReference>
<comment type="caution">
    <text evidence="8">The sequence shown here is derived from an EMBL/GenBank/DDBJ whole genome shotgun (WGS) entry which is preliminary data.</text>
</comment>
<dbReference type="EMBL" id="LJIX01000006">
    <property type="protein sequence ID" value="KQL21337.1"/>
    <property type="molecule type" value="Genomic_DNA"/>
</dbReference>
<evidence type="ECO:0000256" key="3">
    <source>
        <dbReference type="ARBA" id="ARBA00022491"/>
    </source>
</evidence>
<evidence type="ECO:0000256" key="2">
    <source>
        <dbReference type="ARBA" id="ARBA00017823"/>
    </source>
</evidence>
<evidence type="ECO:0000256" key="4">
    <source>
        <dbReference type="ARBA" id="ARBA00022795"/>
    </source>
</evidence>
<evidence type="ECO:0000256" key="1">
    <source>
        <dbReference type="ARBA" id="ARBA00005322"/>
    </source>
</evidence>
<dbReference type="AlphaFoldDB" id="A0A0Q3QT63"/>
<gene>
    <name evidence="8" type="ORF">AN957_24110</name>
</gene>
<evidence type="ECO:0000313" key="9">
    <source>
        <dbReference type="Proteomes" id="UP000050996"/>
    </source>
</evidence>
<dbReference type="NCBIfam" id="TIGR03824">
    <property type="entry name" value="FlgM_jcvi"/>
    <property type="match status" value="1"/>
</dbReference>
<dbReference type="InterPro" id="IPR031316">
    <property type="entry name" value="FlgM_C"/>
</dbReference>
<comment type="similarity">
    <text evidence="1">Belongs to the FlgM family.</text>
</comment>
<dbReference type="GO" id="GO:0044781">
    <property type="term" value="P:bacterial-type flagellum organization"/>
    <property type="evidence" value="ECO:0007669"/>
    <property type="project" value="UniProtKB-KW"/>
</dbReference>
<dbReference type="InterPro" id="IPR007412">
    <property type="entry name" value="FlgM"/>
</dbReference>
<sequence>MKINNFGTSGVNPYKRQMNKLDNIAKTTANATDKIEISTTAKEMQQVSQYAVNRQTKVDELKIQVENGNYKINPNEVAKSILNFYKR</sequence>
<dbReference type="STRING" id="1637975.AN957_24110"/>
<keyword evidence="8" id="KW-0966">Cell projection</keyword>
<name>A0A0Q3QT63_9BACI</name>
<dbReference type="Pfam" id="PF04316">
    <property type="entry name" value="FlgM"/>
    <property type="match status" value="1"/>
</dbReference>
<keyword evidence="6" id="KW-0804">Transcription</keyword>
<evidence type="ECO:0000256" key="5">
    <source>
        <dbReference type="ARBA" id="ARBA00023015"/>
    </source>
</evidence>
<organism evidence="8 9">
    <name type="scientific">Cytobacillus solani</name>
    <dbReference type="NCBI Taxonomy" id="1637975"/>
    <lineage>
        <taxon>Bacteria</taxon>
        <taxon>Bacillati</taxon>
        <taxon>Bacillota</taxon>
        <taxon>Bacilli</taxon>
        <taxon>Bacillales</taxon>
        <taxon>Bacillaceae</taxon>
        <taxon>Cytobacillus</taxon>
    </lineage>
</organism>
<accession>A0A0Q3QT63</accession>
<keyword evidence="9" id="KW-1185">Reference proteome</keyword>
<keyword evidence="5" id="KW-0805">Transcription regulation</keyword>
<dbReference type="Proteomes" id="UP000050996">
    <property type="component" value="Unassembled WGS sequence"/>
</dbReference>
<dbReference type="PATRIC" id="fig|1637975.4.peg.4857"/>
<dbReference type="GO" id="GO:0045892">
    <property type="term" value="P:negative regulation of DNA-templated transcription"/>
    <property type="evidence" value="ECO:0007669"/>
    <property type="project" value="InterPro"/>
</dbReference>
<keyword evidence="3" id="KW-0678">Repressor</keyword>
<feature type="domain" description="Anti-sigma-28 factor FlgM C-terminal" evidence="7">
    <location>
        <begin position="33"/>
        <end position="83"/>
    </location>
</feature>
<reference evidence="8 9" key="1">
    <citation type="submission" date="2015-09" db="EMBL/GenBank/DDBJ databases">
        <title>Genome sequencing project for genomic taxonomy and phylogenomics of Bacillus-like bacteria.</title>
        <authorList>
            <person name="Liu B."/>
            <person name="Wang J."/>
            <person name="Zhu Y."/>
            <person name="Liu G."/>
            <person name="Chen Q."/>
            <person name="Chen Z."/>
            <person name="Lan J."/>
            <person name="Che J."/>
            <person name="Ge C."/>
            <person name="Shi H."/>
            <person name="Pan Z."/>
            <person name="Liu X."/>
        </authorList>
    </citation>
    <scope>NUCLEOTIDE SEQUENCE [LARGE SCALE GENOMIC DNA]</scope>
    <source>
        <strain evidence="8 9">FJAT-18043</strain>
    </source>
</reference>
<evidence type="ECO:0000256" key="6">
    <source>
        <dbReference type="ARBA" id="ARBA00023163"/>
    </source>
</evidence>